<name>A0A0S4PS93_9HELI</name>
<proteinExistence type="predicted"/>
<protein>
    <submittedName>
        <fullName evidence="1">Uncharacterized protein</fullName>
    </submittedName>
</protein>
<dbReference type="Proteomes" id="UP000064525">
    <property type="component" value="Chromosome I"/>
</dbReference>
<evidence type="ECO:0000313" key="1">
    <source>
        <dbReference type="EMBL" id="CUU39147.1"/>
    </source>
</evidence>
<accession>A0A0S4PS93</accession>
<dbReference type="KEGG" id="hty:BN2458_PEG0260"/>
<dbReference type="PATRIC" id="fig|76936.10.peg.252"/>
<dbReference type="AlphaFoldDB" id="A0A0S4PS93"/>
<reference evidence="2" key="1">
    <citation type="submission" date="2015-11" db="EMBL/GenBank/DDBJ databases">
        <authorList>
            <person name="Anvar S.Y."/>
        </authorList>
    </citation>
    <scope>NUCLEOTIDE SEQUENCE [LARGE SCALE GENOMIC DNA]</scope>
</reference>
<evidence type="ECO:0000313" key="2">
    <source>
        <dbReference type="Proteomes" id="UP000064525"/>
    </source>
</evidence>
<organism evidence="1 2">
    <name type="scientific">Helicobacter typhlonius</name>
    <dbReference type="NCBI Taxonomy" id="76936"/>
    <lineage>
        <taxon>Bacteria</taxon>
        <taxon>Pseudomonadati</taxon>
        <taxon>Campylobacterota</taxon>
        <taxon>Epsilonproteobacteria</taxon>
        <taxon>Campylobacterales</taxon>
        <taxon>Helicobacteraceae</taxon>
        <taxon>Helicobacter</taxon>
    </lineage>
</organism>
<sequence>MWQKAQVELFKQRGRHSEMINMNYLKHYVDSKLCFKGK</sequence>
<gene>
    <name evidence="1" type="ORF">BN2458_PEG0260</name>
</gene>
<dbReference type="EMBL" id="LN907858">
    <property type="protein sequence ID" value="CUU39147.1"/>
    <property type="molecule type" value="Genomic_DNA"/>
</dbReference>